<dbReference type="Pfam" id="PF21882">
    <property type="entry name" value="Gp53-like_C"/>
    <property type="match status" value="1"/>
</dbReference>
<sequence>MPQKYYPQITQVGLEKLTKASLMGKKLTLSHMAVGDGSNPVIDIAATKLKHEVYRAAIDEVSLDKKVANRVQVTLVIPVEVGGFNITELGVFDSDGDLIAISRFPATYKPGLNEGSGREIRVQMTLQLSNANVINIQIDRTVAIATKQDVHDHNNDPDAHPRIQQHIKDRNDPHGTIPDGGKTGQVLIKQADGGIAWGTVAGVPVGELCFSTNGLALPGTIPVNVKQKVLCSAFPQLFEWMKGGTYLRSEAAWDAEAAAQDGSCGKYCWDGGEYFILPCYTRYFAAAHEGKVVGSWDGDAIRKIAGTFPVDDDIRLNSTHRNLYTGAFVCEESNITPYDETSSHSINSQNDGGKAKFDSSRVVPTADENRPKTSYVLPCIKAFDVPVNAAHVDMLALAKQVAAINGNKADKASFANLLSDFGWQKFEGGLILQWGWPCTKAGAGYWHYPIAFPTKCFCVLCSEDASDLSVRAGAVPDLTNATTVKTRAKISSSYTSGADGILTIAIGY</sequence>
<dbReference type="InterPro" id="IPR054075">
    <property type="entry name" value="Gp53-like_C"/>
</dbReference>
<dbReference type="InterPro" id="IPR051934">
    <property type="entry name" value="Phage_Tail_Fiber_Structural"/>
</dbReference>
<dbReference type="OrthoDB" id="7710585at2"/>
<evidence type="ECO:0000313" key="5">
    <source>
        <dbReference type="Proteomes" id="UP000184694"/>
    </source>
</evidence>
<evidence type="ECO:0000259" key="2">
    <source>
        <dbReference type="Pfam" id="PF12571"/>
    </source>
</evidence>
<name>A0A1N6I148_9BACT</name>
<feature type="domain" description="Phage tail fibre protein N-terminal" evidence="2">
    <location>
        <begin position="1"/>
        <end position="148"/>
    </location>
</feature>
<feature type="domain" description="Putative tail fiber protein gp53-like C-terminal" evidence="3">
    <location>
        <begin position="425"/>
        <end position="508"/>
    </location>
</feature>
<dbReference type="STRING" id="1121457.SAMN02745161_2333"/>
<dbReference type="InterPro" id="IPR022225">
    <property type="entry name" value="Phage_tail_fibre_N"/>
</dbReference>
<reference evidence="5" key="1">
    <citation type="submission" date="2016-11" db="EMBL/GenBank/DDBJ databases">
        <authorList>
            <person name="Varghese N."/>
            <person name="Submissions S."/>
        </authorList>
    </citation>
    <scope>NUCLEOTIDE SEQUENCE [LARGE SCALE GENOMIC DNA]</scope>
    <source>
        <strain evidence="5">DSM 17456</strain>
    </source>
</reference>
<gene>
    <name evidence="4" type="ORF">SAMN02745161_2333</name>
</gene>
<keyword evidence="5" id="KW-1185">Reference proteome</keyword>
<evidence type="ECO:0000259" key="3">
    <source>
        <dbReference type="Pfam" id="PF21882"/>
    </source>
</evidence>
<dbReference type="AlphaFoldDB" id="A0A1N6I148"/>
<organism evidence="4 5">
    <name type="scientific">Halodesulfovibrio marinisediminis DSM 17456</name>
    <dbReference type="NCBI Taxonomy" id="1121457"/>
    <lineage>
        <taxon>Bacteria</taxon>
        <taxon>Pseudomonadati</taxon>
        <taxon>Thermodesulfobacteriota</taxon>
        <taxon>Desulfovibrionia</taxon>
        <taxon>Desulfovibrionales</taxon>
        <taxon>Desulfovibrionaceae</taxon>
        <taxon>Halodesulfovibrio</taxon>
    </lineage>
</organism>
<dbReference type="RefSeq" id="WP_074217112.1">
    <property type="nucleotide sequence ID" value="NZ_FSRG01000006.1"/>
</dbReference>
<protein>
    <submittedName>
        <fullName evidence="4">Phage tail-collar fibre protein</fullName>
    </submittedName>
</protein>
<feature type="compositionally biased region" description="Polar residues" evidence="1">
    <location>
        <begin position="340"/>
        <end position="351"/>
    </location>
</feature>
<dbReference type="EMBL" id="FSRG01000006">
    <property type="protein sequence ID" value="SIO25740.1"/>
    <property type="molecule type" value="Genomic_DNA"/>
</dbReference>
<proteinExistence type="predicted"/>
<evidence type="ECO:0000313" key="4">
    <source>
        <dbReference type="EMBL" id="SIO25740.1"/>
    </source>
</evidence>
<feature type="region of interest" description="Disordered" evidence="1">
    <location>
        <begin position="340"/>
        <end position="366"/>
    </location>
</feature>
<dbReference type="Proteomes" id="UP000184694">
    <property type="component" value="Unassembled WGS sequence"/>
</dbReference>
<dbReference type="PANTHER" id="PTHR35191:SF1">
    <property type="entry name" value="PROPHAGE SIDE TAIL FIBER PROTEIN HOMOLOG STFQ-RELATED"/>
    <property type="match status" value="1"/>
</dbReference>
<dbReference type="Gene3D" id="2.60.40.3940">
    <property type="match status" value="1"/>
</dbReference>
<evidence type="ECO:0000256" key="1">
    <source>
        <dbReference type="SAM" id="MobiDB-lite"/>
    </source>
</evidence>
<dbReference type="PANTHER" id="PTHR35191">
    <property type="entry name" value="PROPHAGE SIDE TAIL FIBER PROTEIN HOMOLOG STFQ-RELATED"/>
    <property type="match status" value="1"/>
</dbReference>
<accession>A0A1N6I148</accession>
<dbReference type="Pfam" id="PF12571">
    <property type="entry name" value="Phage_tail_fib"/>
    <property type="match status" value="1"/>
</dbReference>